<name>A0A0A9GW34_ARUDO</name>
<reference evidence="1" key="1">
    <citation type="submission" date="2014-09" db="EMBL/GenBank/DDBJ databases">
        <authorList>
            <person name="Magalhaes I.L.F."/>
            <person name="Oliveira U."/>
            <person name="Santos F.R."/>
            <person name="Vidigal T.H.D.A."/>
            <person name="Brescovit A.D."/>
            <person name="Santos A.J."/>
        </authorList>
    </citation>
    <scope>NUCLEOTIDE SEQUENCE</scope>
    <source>
        <tissue evidence="1">Shoot tissue taken approximately 20 cm above the soil surface</tissue>
    </source>
</reference>
<reference evidence="1" key="2">
    <citation type="journal article" date="2015" name="Data Brief">
        <title>Shoot transcriptome of the giant reed, Arundo donax.</title>
        <authorList>
            <person name="Barrero R.A."/>
            <person name="Guerrero F.D."/>
            <person name="Moolhuijzen P."/>
            <person name="Goolsby J.A."/>
            <person name="Tidwell J."/>
            <person name="Bellgard S.E."/>
            <person name="Bellgard M.I."/>
        </authorList>
    </citation>
    <scope>NUCLEOTIDE SEQUENCE</scope>
    <source>
        <tissue evidence="1">Shoot tissue taken approximately 20 cm above the soil surface</tissue>
    </source>
</reference>
<proteinExistence type="predicted"/>
<protein>
    <submittedName>
        <fullName evidence="1">Uncharacterized protein</fullName>
    </submittedName>
</protein>
<dbReference type="AlphaFoldDB" id="A0A0A9GW34"/>
<accession>A0A0A9GW34</accession>
<sequence>MCIFLSDNPHQAHYASGGYQVTLHIVVVM</sequence>
<organism evidence="1">
    <name type="scientific">Arundo donax</name>
    <name type="common">Giant reed</name>
    <name type="synonym">Donax arundinaceus</name>
    <dbReference type="NCBI Taxonomy" id="35708"/>
    <lineage>
        <taxon>Eukaryota</taxon>
        <taxon>Viridiplantae</taxon>
        <taxon>Streptophyta</taxon>
        <taxon>Embryophyta</taxon>
        <taxon>Tracheophyta</taxon>
        <taxon>Spermatophyta</taxon>
        <taxon>Magnoliopsida</taxon>
        <taxon>Liliopsida</taxon>
        <taxon>Poales</taxon>
        <taxon>Poaceae</taxon>
        <taxon>PACMAD clade</taxon>
        <taxon>Arundinoideae</taxon>
        <taxon>Arundineae</taxon>
        <taxon>Arundo</taxon>
    </lineage>
</organism>
<dbReference type="EMBL" id="GBRH01171120">
    <property type="protein sequence ID" value="JAE26776.1"/>
    <property type="molecule type" value="Transcribed_RNA"/>
</dbReference>
<evidence type="ECO:0000313" key="1">
    <source>
        <dbReference type="EMBL" id="JAE26776.1"/>
    </source>
</evidence>